<evidence type="ECO:0000313" key="3">
    <source>
        <dbReference type="Proteomes" id="UP000276133"/>
    </source>
</evidence>
<feature type="region of interest" description="Disordered" evidence="1">
    <location>
        <begin position="45"/>
        <end position="79"/>
    </location>
</feature>
<keyword evidence="3" id="KW-1185">Reference proteome</keyword>
<evidence type="ECO:0000313" key="2">
    <source>
        <dbReference type="EMBL" id="RNA14198.1"/>
    </source>
</evidence>
<organism evidence="2 3">
    <name type="scientific">Brachionus plicatilis</name>
    <name type="common">Marine rotifer</name>
    <name type="synonym">Brachionus muelleri</name>
    <dbReference type="NCBI Taxonomy" id="10195"/>
    <lineage>
        <taxon>Eukaryota</taxon>
        <taxon>Metazoa</taxon>
        <taxon>Spiralia</taxon>
        <taxon>Gnathifera</taxon>
        <taxon>Rotifera</taxon>
        <taxon>Eurotatoria</taxon>
        <taxon>Monogononta</taxon>
        <taxon>Pseudotrocha</taxon>
        <taxon>Ploima</taxon>
        <taxon>Brachionidae</taxon>
        <taxon>Brachionus</taxon>
    </lineage>
</organism>
<reference evidence="2 3" key="1">
    <citation type="journal article" date="2018" name="Sci. Rep.">
        <title>Genomic signatures of local adaptation to the degree of environmental predictability in rotifers.</title>
        <authorList>
            <person name="Franch-Gras L."/>
            <person name="Hahn C."/>
            <person name="Garcia-Roger E.M."/>
            <person name="Carmona M.J."/>
            <person name="Serra M."/>
            <person name="Gomez A."/>
        </authorList>
    </citation>
    <scope>NUCLEOTIDE SEQUENCE [LARGE SCALE GENOMIC DNA]</scope>
    <source>
        <strain evidence="2">HYR1</strain>
    </source>
</reference>
<protein>
    <submittedName>
        <fullName evidence="2">Uncharacterized protein</fullName>
    </submittedName>
</protein>
<gene>
    <name evidence="2" type="ORF">BpHYR1_012795</name>
</gene>
<proteinExistence type="predicted"/>
<dbReference type="Proteomes" id="UP000276133">
    <property type="component" value="Unassembled WGS sequence"/>
</dbReference>
<accession>A0A3M7QT95</accession>
<dbReference type="AlphaFoldDB" id="A0A3M7QT95"/>
<sequence length="79" mass="8751">MFNGYLSAPFAQQSFGQVPQFSSLGSSYPSFDQTAAWSTPQFSSAQTTPLSYYPTQSSFPTSPQSSQQTRPQINLDWNN</sequence>
<feature type="compositionally biased region" description="Low complexity" evidence="1">
    <location>
        <begin position="54"/>
        <end position="72"/>
    </location>
</feature>
<comment type="caution">
    <text evidence="2">The sequence shown here is derived from an EMBL/GenBank/DDBJ whole genome shotgun (WGS) entry which is preliminary data.</text>
</comment>
<evidence type="ECO:0000256" key="1">
    <source>
        <dbReference type="SAM" id="MobiDB-lite"/>
    </source>
</evidence>
<name>A0A3M7QT95_BRAPC</name>
<dbReference type="EMBL" id="REGN01005241">
    <property type="protein sequence ID" value="RNA14198.1"/>
    <property type="molecule type" value="Genomic_DNA"/>
</dbReference>